<keyword evidence="2" id="KW-1185">Reference proteome</keyword>
<gene>
    <name evidence="1" type="ORF">RclHR1_25110005</name>
</gene>
<dbReference type="Proteomes" id="UP000247702">
    <property type="component" value="Unassembled WGS sequence"/>
</dbReference>
<name>A0A2Z6R0B2_9GLOM</name>
<comment type="caution">
    <text evidence="1">The sequence shown here is derived from an EMBL/GenBank/DDBJ whole genome shotgun (WGS) entry which is preliminary data.</text>
</comment>
<reference evidence="1 2" key="1">
    <citation type="submission" date="2017-11" db="EMBL/GenBank/DDBJ databases">
        <title>The genome of Rhizophagus clarus HR1 reveals common genetic basis of auxotrophy among arbuscular mycorrhizal fungi.</title>
        <authorList>
            <person name="Kobayashi Y."/>
        </authorList>
    </citation>
    <scope>NUCLEOTIDE SEQUENCE [LARGE SCALE GENOMIC DNA]</scope>
    <source>
        <strain evidence="1 2">HR1</strain>
    </source>
</reference>
<dbReference type="Pfam" id="PF18759">
    <property type="entry name" value="Plavaka"/>
    <property type="match status" value="1"/>
</dbReference>
<organism evidence="1 2">
    <name type="scientific">Rhizophagus clarus</name>
    <dbReference type="NCBI Taxonomy" id="94130"/>
    <lineage>
        <taxon>Eukaryota</taxon>
        <taxon>Fungi</taxon>
        <taxon>Fungi incertae sedis</taxon>
        <taxon>Mucoromycota</taxon>
        <taxon>Glomeromycotina</taxon>
        <taxon>Glomeromycetes</taxon>
        <taxon>Glomerales</taxon>
        <taxon>Glomeraceae</taxon>
        <taxon>Rhizophagus</taxon>
    </lineage>
</organism>
<evidence type="ECO:0000313" key="2">
    <source>
        <dbReference type="Proteomes" id="UP000247702"/>
    </source>
</evidence>
<evidence type="ECO:0000313" key="1">
    <source>
        <dbReference type="EMBL" id="GBB95345.1"/>
    </source>
</evidence>
<sequence length="162" mass="18453">MVLIVESNISNKVEDKFFNRHSNLEKSPLPKSTKDGKDYLNQISSPSIDFKKKSVTNYAGVDFKLYYHLIFRAIQALVQQPEVADNFVHKGVVKVSQNTESKTRIYGKLYECDWWLKTEKLLPPMNNLLSVILYSDATIFDGIGKTSGHPVFLTLGNLVNRI</sequence>
<dbReference type="InterPro" id="IPR041078">
    <property type="entry name" value="Plavaka"/>
</dbReference>
<dbReference type="EMBL" id="BEXD01001682">
    <property type="protein sequence ID" value="GBB95345.1"/>
    <property type="molecule type" value="Genomic_DNA"/>
</dbReference>
<proteinExistence type="predicted"/>
<protein>
    <submittedName>
        <fullName evidence="1">Uncharacterized protein</fullName>
    </submittedName>
</protein>
<dbReference type="AlphaFoldDB" id="A0A2Z6R0B2"/>
<dbReference type="STRING" id="94130.A0A2Z6R0B2"/>
<accession>A0A2Z6R0B2</accession>